<reference evidence="2 3" key="1">
    <citation type="submission" date="2014-04" db="EMBL/GenBank/DDBJ databases">
        <title>A new species of microsporidia sheds light on the evolution of extreme parasitism.</title>
        <authorList>
            <person name="Haag K.L."/>
            <person name="James T.Y."/>
            <person name="Larsson R."/>
            <person name="Schaer T.M."/>
            <person name="Refardt D."/>
            <person name="Pombert J.-F."/>
            <person name="Ebert D."/>
        </authorList>
    </citation>
    <scope>NUCLEOTIDE SEQUENCE [LARGE SCALE GENOMIC DNA]</scope>
    <source>
        <strain evidence="2 3">UGP3</strain>
        <tissue evidence="2">Spores</tissue>
    </source>
</reference>
<feature type="compositionally biased region" description="Acidic residues" evidence="1">
    <location>
        <begin position="310"/>
        <end position="319"/>
    </location>
</feature>
<dbReference type="GO" id="GO:0000462">
    <property type="term" value="P:maturation of SSU-rRNA from tricistronic rRNA transcript (SSU-rRNA, 5.8S rRNA, LSU-rRNA)"/>
    <property type="evidence" value="ECO:0007669"/>
    <property type="project" value="TreeGrafter"/>
</dbReference>
<proteinExistence type="predicted"/>
<comment type="caution">
    <text evidence="2">The sequence shown here is derived from an EMBL/GenBank/DDBJ whole genome shotgun (WGS) entry which is preliminary data.</text>
</comment>
<dbReference type="EMBL" id="JMKJ01000111">
    <property type="protein sequence ID" value="KGG52192.1"/>
    <property type="molecule type" value="Genomic_DNA"/>
</dbReference>
<organism evidence="2 3">
    <name type="scientific">Mitosporidium daphniae</name>
    <dbReference type="NCBI Taxonomy" id="1485682"/>
    <lineage>
        <taxon>Eukaryota</taxon>
        <taxon>Fungi</taxon>
        <taxon>Fungi incertae sedis</taxon>
        <taxon>Microsporidia</taxon>
        <taxon>Mitosporidium</taxon>
    </lineage>
</organism>
<evidence type="ECO:0000256" key="1">
    <source>
        <dbReference type="SAM" id="MobiDB-lite"/>
    </source>
</evidence>
<evidence type="ECO:0000313" key="2">
    <source>
        <dbReference type="EMBL" id="KGG52192.1"/>
    </source>
</evidence>
<evidence type="ECO:0000313" key="3">
    <source>
        <dbReference type="Proteomes" id="UP000029725"/>
    </source>
</evidence>
<dbReference type="VEuPathDB" id="MicrosporidiaDB:DI09_1p420"/>
<accession>A0A098VT66</accession>
<dbReference type="PANTHER" id="PTHR13237">
    <property type="entry name" value="SOMETHING ABOUT SILENCING PROTEIN 10-RELATED"/>
    <property type="match status" value="1"/>
</dbReference>
<dbReference type="GO" id="GO:0032040">
    <property type="term" value="C:small-subunit processome"/>
    <property type="evidence" value="ECO:0007669"/>
    <property type="project" value="TreeGrafter"/>
</dbReference>
<dbReference type="GeneID" id="25258932"/>
<keyword evidence="3" id="KW-1185">Reference proteome</keyword>
<dbReference type="RefSeq" id="XP_013238619.1">
    <property type="nucleotide sequence ID" value="XM_013383165.1"/>
</dbReference>
<dbReference type="HOGENOM" id="CLU_836995_0_0_1"/>
<dbReference type="PANTHER" id="PTHR13237:SF9">
    <property type="entry name" value="NEUROGUIDIN"/>
    <property type="match status" value="1"/>
</dbReference>
<gene>
    <name evidence="2" type="ORF">DI09_1p420</name>
</gene>
<dbReference type="Proteomes" id="UP000029725">
    <property type="component" value="Unassembled WGS sequence"/>
</dbReference>
<feature type="compositionally biased region" description="Basic residues" evidence="1">
    <location>
        <begin position="290"/>
        <end position="300"/>
    </location>
</feature>
<feature type="region of interest" description="Disordered" evidence="1">
    <location>
        <begin position="277"/>
        <end position="332"/>
    </location>
</feature>
<dbReference type="AlphaFoldDB" id="A0A098VT66"/>
<protein>
    <submittedName>
        <fullName evidence="2">LPD-2 protein</fullName>
    </submittedName>
</protein>
<name>A0A098VT66_9MICR</name>
<dbReference type="OrthoDB" id="203440at2759"/>
<sequence>MLGSLSINSLFLGDQKNGEQTPLDPELSAQLEEILSHMQKAHQRLLEHPESNELGLSLYSCKHQVFSEYILNILFSVLANATSSNNAALEEEVSKALFKNRLFIDKSKPIEAKMRFQIERLLEQSSNSSLSSSSNNEVLLSHKPNLSSILEDKGSESSSLSDAEDGERAYKAPKIAPAFFHSSNADLEKKKQETRKLTAKSRRLVNEFKDEFSSRPEEVSYSVYRNSEFGDKEHSITQFEEDNFTRVEKKKKKSKRSSAPELIDALDELDSIGLLDKYTPDSEDEAGLFHPKKKKGRRNYLPKLSKKDLDEEIASDDDYALPKPKSRNKRAN</sequence>